<name>A0A7W9EYR6_9RHOB</name>
<dbReference type="SUPFAM" id="SSF52821">
    <property type="entry name" value="Rhodanese/Cell cycle control phosphatase"/>
    <property type="match status" value="1"/>
</dbReference>
<dbReference type="Gene3D" id="3.40.250.10">
    <property type="entry name" value="Rhodanese-like domain"/>
    <property type="match status" value="1"/>
</dbReference>
<reference evidence="3 4" key="1">
    <citation type="submission" date="2020-08" db="EMBL/GenBank/DDBJ databases">
        <title>Genomic Encyclopedia of Type Strains, Phase IV (KMG-IV): sequencing the most valuable type-strain genomes for metagenomic binning, comparative biology and taxonomic classification.</title>
        <authorList>
            <person name="Goeker M."/>
        </authorList>
    </citation>
    <scope>NUCLEOTIDE SEQUENCE [LARGE SCALE GENOMIC DNA]</scope>
    <source>
        <strain evidence="3 4">DSM 101064</strain>
    </source>
</reference>
<dbReference type="InterPro" id="IPR001763">
    <property type="entry name" value="Rhodanese-like_dom"/>
</dbReference>
<dbReference type="RefSeq" id="WP_183529875.1">
    <property type="nucleotide sequence ID" value="NZ_JACIJM010000007.1"/>
</dbReference>
<keyword evidence="3" id="KW-0808">Transferase</keyword>
<feature type="signal peptide" evidence="1">
    <location>
        <begin position="1"/>
        <end position="22"/>
    </location>
</feature>
<feature type="chain" id="PRO_5031398906" evidence="1">
    <location>
        <begin position="23"/>
        <end position="207"/>
    </location>
</feature>
<dbReference type="InterPro" id="IPR036873">
    <property type="entry name" value="Rhodanese-like_dom_sf"/>
</dbReference>
<evidence type="ECO:0000256" key="1">
    <source>
        <dbReference type="SAM" id="SignalP"/>
    </source>
</evidence>
<keyword evidence="4" id="KW-1185">Reference proteome</keyword>
<feature type="domain" description="Rhodanese" evidence="2">
    <location>
        <begin position="94"/>
        <end position="204"/>
    </location>
</feature>
<dbReference type="PROSITE" id="PS50206">
    <property type="entry name" value="RHODANESE_3"/>
    <property type="match status" value="1"/>
</dbReference>
<keyword evidence="1" id="KW-0732">Signal</keyword>
<sequence>MLSRTVLTVAVVGAFFASQTIAQTTAGAADGSFTYQGQQKNISQASSADTATMARFYDLRDGCEGLCIAPDIAANDVETITENTVLAFMANELSNGTGLLIDSRLPSDRALGYLPASASIPHTLVTPENLLLPEILKALGARSLLGAFNFSDAMTLVVFDTGPTTMDAHHLVNALIAAGYPAAKIKYYRGGMQVWATLGLTTEGLSS</sequence>
<evidence type="ECO:0000313" key="3">
    <source>
        <dbReference type="EMBL" id="MBB5723037.1"/>
    </source>
</evidence>
<evidence type="ECO:0000259" key="2">
    <source>
        <dbReference type="PROSITE" id="PS50206"/>
    </source>
</evidence>
<accession>A0A7W9EYR6</accession>
<comment type="caution">
    <text evidence="3">The sequence shown here is derived from an EMBL/GenBank/DDBJ whole genome shotgun (WGS) entry which is preliminary data.</text>
</comment>
<evidence type="ECO:0000313" key="4">
    <source>
        <dbReference type="Proteomes" id="UP000535415"/>
    </source>
</evidence>
<dbReference type="EMBL" id="JACIJM010000007">
    <property type="protein sequence ID" value="MBB5723037.1"/>
    <property type="molecule type" value="Genomic_DNA"/>
</dbReference>
<proteinExistence type="predicted"/>
<dbReference type="GO" id="GO:0016740">
    <property type="term" value="F:transferase activity"/>
    <property type="evidence" value="ECO:0007669"/>
    <property type="project" value="UniProtKB-KW"/>
</dbReference>
<dbReference type="AlphaFoldDB" id="A0A7W9EYR6"/>
<gene>
    <name evidence="3" type="ORF">FHS72_002673</name>
</gene>
<organism evidence="3 4">
    <name type="scientific">Yoonia ponticola</name>
    <dbReference type="NCBI Taxonomy" id="1524255"/>
    <lineage>
        <taxon>Bacteria</taxon>
        <taxon>Pseudomonadati</taxon>
        <taxon>Pseudomonadota</taxon>
        <taxon>Alphaproteobacteria</taxon>
        <taxon>Rhodobacterales</taxon>
        <taxon>Paracoccaceae</taxon>
        <taxon>Yoonia</taxon>
    </lineage>
</organism>
<dbReference type="Proteomes" id="UP000535415">
    <property type="component" value="Unassembled WGS sequence"/>
</dbReference>
<protein>
    <submittedName>
        <fullName evidence="3">Rhodanese-related sulfurtransferase</fullName>
    </submittedName>
</protein>